<dbReference type="InterPro" id="IPR004154">
    <property type="entry name" value="Anticodon-bd"/>
</dbReference>
<comment type="caution">
    <text evidence="13">Lacks conserved residue(s) required for the propagation of feature annotation.</text>
</comment>
<keyword evidence="4 13" id="KW-0436">Ligase</keyword>
<dbReference type="Gene3D" id="3.10.20.30">
    <property type="match status" value="1"/>
</dbReference>
<dbReference type="SUPFAM" id="SSF55681">
    <property type="entry name" value="Class II aaRS and biotin synthetases"/>
    <property type="match status" value="1"/>
</dbReference>
<dbReference type="GO" id="GO:0004829">
    <property type="term" value="F:threonine-tRNA ligase activity"/>
    <property type="evidence" value="ECO:0007669"/>
    <property type="project" value="UniProtKB-UniRule"/>
</dbReference>
<feature type="binding site" evidence="13">
    <location>
        <position position="338"/>
    </location>
    <ligand>
        <name>Zn(2+)</name>
        <dbReference type="ChEBI" id="CHEBI:29105"/>
        <note>catalytic</note>
    </ligand>
</feature>
<evidence type="ECO:0000256" key="6">
    <source>
        <dbReference type="ARBA" id="ARBA00022741"/>
    </source>
</evidence>
<evidence type="ECO:0000313" key="16">
    <source>
        <dbReference type="EMBL" id="RGV34846.1"/>
    </source>
</evidence>
<dbReference type="NCBIfam" id="TIGR00418">
    <property type="entry name" value="thrS"/>
    <property type="match status" value="1"/>
</dbReference>
<comment type="caution">
    <text evidence="16">The sequence shown here is derived from an EMBL/GenBank/DDBJ whole genome shotgun (WGS) entry which is preliminary data.</text>
</comment>
<dbReference type="CDD" id="cd00771">
    <property type="entry name" value="ThrRS_core"/>
    <property type="match status" value="1"/>
</dbReference>
<evidence type="ECO:0000256" key="11">
    <source>
        <dbReference type="ARBA" id="ARBA00023146"/>
    </source>
</evidence>
<feature type="domain" description="Aminoacyl-transfer RNA synthetases class-II family profile" evidence="14">
    <location>
        <begin position="243"/>
        <end position="554"/>
    </location>
</feature>
<dbReference type="FunFam" id="3.30.980.10:FF:000005">
    <property type="entry name" value="Threonyl-tRNA synthetase, mitochondrial"/>
    <property type="match status" value="1"/>
</dbReference>
<comment type="similarity">
    <text evidence="1 13">Belongs to the class-II aminoacyl-tRNA synthetase family.</text>
</comment>
<gene>
    <name evidence="13" type="primary">thrS</name>
    <name evidence="16" type="ORF">DWW18_07070</name>
    <name evidence="17" type="ORF">DWZ68_05080</name>
</gene>
<dbReference type="EMBL" id="QRZA01000006">
    <property type="protein sequence ID" value="RGV34846.1"/>
    <property type="molecule type" value="Genomic_DNA"/>
</dbReference>
<evidence type="ECO:0000313" key="19">
    <source>
        <dbReference type="Proteomes" id="UP000286038"/>
    </source>
</evidence>
<dbReference type="InterPro" id="IPR002320">
    <property type="entry name" value="Thr-tRNA-ligase_IIa"/>
</dbReference>
<dbReference type="PANTHER" id="PTHR11451:SF44">
    <property type="entry name" value="THREONINE--TRNA LIGASE, CHLOROPLASTIC_MITOCHONDRIAL 2"/>
    <property type="match status" value="1"/>
</dbReference>
<evidence type="ECO:0000256" key="7">
    <source>
        <dbReference type="ARBA" id="ARBA00022833"/>
    </source>
</evidence>
<protein>
    <recommendedName>
        <fullName evidence="13">Threonine--tRNA ligase</fullName>
        <ecNumber evidence="13">6.1.1.3</ecNumber>
    </recommendedName>
    <alternativeName>
        <fullName evidence="13">Threonyl-tRNA synthetase</fullName>
        <shortName evidence="13">ThrRS</shortName>
    </alternativeName>
</protein>
<evidence type="ECO:0000256" key="2">
    <source>
        <dbReference type="ARBA" id="ARBA00022490"/>
    </source>
</evidence>
<feature type="binding site" evidence="13">
    <location>
        <position position="389"/>
    </location>
    <ligand>
        <name>Zn(2+)</name>
        <dbReference type="ChEBI" id="CHEBI:29105"/>
        <note>catalytic</note>
    </ligand>
</feature>
<dbReference type="PROSITE" id="PS50862">
    <property type="entry name" value="AA_TRNA_LIGASE_II"/>
    <property type="match status" value="1"/>
</dbReference>
<dbReference type="CDD" id="cd01667">
    <property type="entry name" value="TGS_ThrRS"/>
    <property type="match status" value="1"/>
</dbReference>
<comment type="cofactor">
    <cofactor evidence="13">
        <name>Zn(2+)</name>
        <dbReference type="ChEBI" id="CHEBI:29105"/>
    </cofactor>
    <text evidence="13">Binds 1 zinc ion per subunit.</text>
</comment>
<evidence type="ECO:0000256" key="10">
    <source>
        <dbReference type="ARBA" id="ARBA00022917"/>
    </source>
</evidence>
<dbReference type="Gene3D" id="3.30.54.20">
    <property type="match status" value="1"/>
</dbReference>
<dbReference type="Gene3D" id="3.40.50.800">
    <property type="entry name" value="Anticodon-binding domain"/>
    <property type="match status" value="1"/>
</dbReference>
<dbReference type="InterPro" id="IPR002314">
    <property type="entry name" value="aa-tRNA-synt_IIb"/>
</dbReference>
<dbReference type="GO" id="GO:0005524">
    <property type="term" value="F:ATP binding"/>
    <property type="evidence" value="ECO:0007669"/>
    <property type="project" value="UniProtKB-UniRule"/>
</dbReference>
<evidence type="ECO:0000256" key="13">
    <source>
        <dbReference type="HAMAP-Rule" id="MF_00184"/>
    </source>
</evidence>
<dbReference type="InterPro" id="IPR012675">
    <property type="entry name" value="Beta-grasp_dom_sf"/>
</dbReference>
<dbReference type="InterPro" id="IPR033728">
    <property type="entry name" value="ThrRS_core"/>
</dbReference>
<keyword evidence="3 13" id="KW-0820">tRNA-binding</keyword>
<dbReference type="InterPro" id="IPR006195">
    <property type="entry name" value="aa-tRNA-synth_II"/>
</dbReference>
<dbReference type="Proteomes" id="UP000283589">
    <property type="component" value="Unassembled WGS sequence"/>
</dbReference>
<dbReference type="Proteomes" id="UP000286038">
    <property type="component" value="Unassembled WGS sequence"/>
</dbReference>
<dbReference type="SUPFAM" id="SSF81271">
    <property type="entry name" value="TGS-like"/>
    <property type="match status" value="1"/>
</dbReference>
<evidence type="ECO:0000313" key="17">
    <source>
        <dbReference type="EMBL" id="RHM45307.1"/>
    </source>
</evidence>
<dbReference type="Pfam" id="PF02824">
    <property type="entry name" value="TGS"/>
    <property type="match status" value="1"/>
</dbReference>
<evidence type="ECO:0000313" key="18">
    <source>
        <dbReference type="Proteomes" id="UP000283589"/>
    </source>
</evidence>
<dbReference type="InterPro" id="IPR012947">
    <property type="entry name" value="tRNA_SAD"/>
</dbReference>
<keyword evidence="6 13" id="KW-0547">Nucleotide-binding</keyword>
<sequence length="650" mass="74871">MVKIKFPDGNVKEFESGVTGMDIAKSISHKLAKEVLSISVNGVTWDLMRGITTDSEIKLYTWDDEEGRHAFWHSSAHLMAEALQAIYPNIKFGIGPAIENGFYYDVDPGEGVAIQEKDLVEIEKKMLELARKNEEYCRIDVSKQEALNHFSSLNETYKVELINDLEDGTITYYRQGDFTDLCRGPHLPNTSYIKAIKLTSVAGAYWRGNEHNKMLTRIYGITFPKQKMLDEWLVLMEEAKQRDHRKIGKEMELFMFSQAVGSGLPMWLPKGAMLRDRLEAFLRKVQKKYGYEQVITPHIGNVNLYKTSGHFQKYGKDSFQVITTPQEGEEFMLKPMNCPHHCEMYKFKPRSYKDLPVRFAEFGTVYRYEQSGELHGLTRVRGFTQDDAHLFCTPDQLKDEFKKVIDIIFTIFKALSFENFTAQVSLRDPNNKEKYIGTDENWEKAESAIIEAAAEKGLKTTVELGEAAFYGPKLDFMVKDAIGRKWQLGTIQVDYNLPERFELEYTGADNQKHRPVMIHRAPFGSMERFVAVLIEHTGGKFPLWLTPDQVVVLPISEKYNDYAQKVVNFLNNSDIRTVLDDRNEKIGRKIRDNELKKIPYMLIVGEQEMNENKVSVRRQGEGDKGAMTTEEFAEMINKEVEAQLNSIYNE</sequence>
<keyword evidence="8 13" id="KW-0067">ATP-binding</keyword>
<keyword evidence="10 13" id="KW-0648">Protein biosynthesis</keyword>
<dbReference type="InterPro" id="IPR012676">
    <property type="entry name" value="TGS-like"/>
</dbReference>
<comment type="subcellular location">
    <subcellularLocation>
        <location evidence="13">Cytoplasm</location>
    </subcellularLocation>
</comment>
<evidence type="ECO:0000256" key="12">
    <source>
        <dbReference type="ARBA" id="ARBA00049515"/>
    </source>
</evidence>
<keyword evidence="5 13" id="KW-0479">Metal-binding</keyword>
<comment type="subunit">
    <text evidence="13">Homodimer.</text>
</comment>
<dbReference type="EMBL" id="QRPV01000004">
    <property type="protein sequence ID" value="RHM45307.1"/>
    <property type="molecule type" value="Genomic_DNA"/>
</dbReference>
<dbReference type="InterPro" id="IPR047246">
    <property type="entry name" value="ThrRS_anticodon"/>
</dbReference>
<dbReference type="InterPro" id="IPR045864">
    <property type="entry name" value="aa-tRNA-synth_II/BPL/LPL"/>
</dbReference>
<proteinExistence type="inferred from homology"/>
<dbReference type="PANTHER" id="PTHR11451">
    <property type="entry name" value="THREONINE-TRNA LIGASE"/>
    <property type="match status" value="1"/>
</dbReference>
<evidence type="ECO:0000256" key="5">
    <source>
        <dbReference type="ARBA" id="ARBA00022723"/>
    </source>
</evidence>
<evidence type="ECO:0000256" key="9">
    <source>
        <dbReference type="ARBA" id="ARBA00022884"/>
    </source>
</evidence>
<dbReference type="InterPro" id="IPR018163">
    <property type="entry name" value="Thr/Ala-tRNA-synth_IIc_edit"/>
</dbReference>
<dbReference type="Pfam" id="PF00587">
    <property type="entry name" value="tRNA-synt_2b"/>
    <property type="match status" value="1"/>
</dbReference>
<dbReference type="SMART" id="SM00863">
    <property type="entry name" value="tRNA_SAD"/>
    <property type="match status" value="1"/>
</dbReference>
<organism evidence="16 18">
    <name type="scientific">Butyricimonas virosa</name>
    <dbReference type="NCBI Taxonomy" id="544645"/>
    <lineage>
        <taxon>Bacteria</taxon>
        <taxon>Pseudomonadati</taxon>
        <taxon>Bacteroidota</taxon>
        <taxon>Bacteroidia</taxon>
        <taxon>Bacteroidales</taxon>
        <taxon>Odoribacteraceae</taxon>
        <taxon>Butyricimonas</taxon>
    </lineage>
</organism>
<dbReference type="Pfam" id="PF03129">
    <property type="entry name" value="HGTP_anticodon"/>
    <property type="match status" value="1"/>
</dbReference>
<accession>A0A412X2Y5</accession>
<dbReference type="SUPFAM" id="SSF52954">
    <property type="entry name" value="Class II aaRS ABD-related"/>
    <property type="match status" value="1"/>
</dbReference>
<dbReference type="FunFam" id="3.40.50.800:FF:000001">
    <property type="entry name" value="Threonine--tRNA ligase"/>
    <property type="match status" value="1"/>
</dbReference>
<reference evidence="18 19" key="1">
    <citation type="submission" date="2018-08" db="EMBL/GenBank/DDBJ databases">
        <title>A genome reference for cultivated species of the human gut microbiota.</title>
        <authorList>
            <person name="Zou Y."/>
            <person name="Xue W."/>
            <person name="Luo G."/>
        </authorList>
    </citation>
    <scope>NUCLEOTIDE SEQUENCE [LARGE SCALE GENOMIC DNA]</scope>
    <source>
        <strain evidence="16 18">AF14-49</strain>
        <strain evidence="17 19">AF34-33</strain>
    </source>
</reference>
<evidence type="ECO:0000256" key="1">
    <source>
        <dbReference type="ARBA" id="ARBA00008226"/>
    </source>
</evidence>
<dbReference type="Gene3D" id="3.30.980.10">
    <property type="entry name" value="Threonyl-trna Synthetase, Chain A, domain 2"/>
    <property type="match status" value="1"/>
</dbReference>
<dbReference type="Gene3D" id="3.30.930.10">
    <property type="entry name" value="Bira Bifunctional Protein, Domain 2"/>
    <property type="match status" value="1"/>
</dbReference>
<dbReference type="PROSITE" id="PS51880">
    <property type="entry name" value="TGS"/>
    <property type="match status" value="1"/>
</dbReference>
<feature type="binding site" evidence="13">
    <location>
        <position position="519"/>
    </location>
    <ligand>
        <name>Zn(2+)</name>
        <dbReference type="ChEBI" id="CHEBI:29105"/>
        <note>catalytic</note>
    </ligand>
</feature>
<dbReference type="RefSeq" id="WP_118259573.1">
    <property type="nucleotide sequence ID" value="NZ_CABJDM010000004.1"/>
</dbReference>
<dbReference type="FunFam" id="3.10.20.30:FF:000005">
    <property type="entry name" value="Threonine--tRNA ligase"/>
    <property type="match status" value="1"/>
</dbReference>
<dbReference type="CDD" id="cd00860">
    <property type="entry name" value="ThrRS_anticodon"/>
    <property type="match status" value="1"/>
</dbReference>
<dbReference type="GO" id="GO:0046872">
    <property type="term" value="F:metal ion binding"/>
    <property type="evidence" value="ECO:0007669"/>
    <property type="project" value="UniProtKB-KW"/>
</dbReference>
<dbReference type="SUPFAM" id="SSF55186">
    <property type="entry name" value="ThrRS/AlaRS common domain"/>
    <property type="match status" value="1"/>
</dbReference>
<dbReference type="InterPro" id="IPR004095">
    <property type="entry name" value="TGS"/>
</dbReference>
<evidence type="ECO:0000259" key="15">
    <source>
        <dbReference type="PROSITE" id="PS51880"/>
    </source>
</evidence>
<feature type="domain" description="TGS" evidence="15">
    <location>
        <begin position="1"/>
        <end position="61"/>
    </location>
</feature>
<evidence type="ECO:0000259" key="14">
    <source>
        <dbReference type="PROSITE" id="PS50862"/>
    </source>
</evidence>
<dbReference type="PRINTS" id="PR01047">
    <property type="entry name" value="TRNASYNTHTHR"/>
</dbReference>
<name>A0A412X2Y5_9BACT</name>
<dbReference type="STRING" id="1121130.GCA_000519105_01014"/>
<dbReference type="HAMAP" id="MF_00184">
    <property type="entry name" value="Thr_tRNA_synth"/>
    <property type="match status" value="1"/>
</dbReference>
<evidence type="ECO:0000256" key="4">
    <source>
        <dbReference type="ARBA" id="ARBA00022598"/>
    </source>
</evidence>
<dbReference type="GO" id="GO:0006435">
    <property type="term" value="P:threonyl-tRNA aminoacylation"/>
    <property type="evidence" value="ECO:0007669"/>
    <property type="project" value="UniProtKB-UniRule"/>
</dbReference>
<dbReference type="FunFam" id="3.30.54.20:FF:000002">
    <property type="entry name" value="Threonine--tRNA ligase"/>
    <property type="match status" value="1"/>
</dbReference>
<dbReference type="EC" id="6.1.1.3" evidence="13"/>
<dbReference type="FunFam" id="3.30.930.10:FF:000002">
    <property type="entry name" value="Threonine--tRNA ligase"/>
    <property type="match status" value="1"/>
</dbReference>
<keyword evidence="7 13" id="KW-0862">Zinc</keyword>
<comment type="catalytic activity">
    <reaction evidence="12 13">
        <text>tRNA(Thr) + L-threonine + ATP = L-threonyl-tRNA(Thr) + AMP + diphosphate + H(+)</text>
        <dbReference type="Rhea" id="RHEA:24624"/>
        <dbReference type="Rhea" id="RHEA-COMP:9670"/>
        <dbReference type="Rhea" id="RHEA-COMP:9704"/>
        <dbReference type="ChEBI" id="CHEBI:15378"/>
        <dbReference type="ChEBI" id="CHEBI:30616"/>
        <dbReference type="ChEBI" id="CHEBI:33019"/>
        <dbReference type="ChEBI" id="CHEBI:57926"/>
        <dbReference type="ChEBI" id="CHEBI:78442"/>
        <dbReference type="ChEBI" id="CHEBI:78534"/>
        <dbReference type="ChEBI" id="CHEBI:456215"/>
        <dbReference type="EC" id="6.1.1.3"/>
    </reaction>
</comment>
<evidence type="ECO:0000256" key="3">
    <source>
        <dbReference type="ARBA" id="ARBA00022555"/>
    </source>
</evidence>
<dbReference type="InterPro" id="IPR036621">
    <property type="entry name" value="Anticodon-bd_dom_sf"/>
</dbReference>
<keyword evidence="11 13" id="KW-0030">Aminoacyl-tRNA synthetase</keyword>
<dbReference type="GO" id="GO:0005737">
    <property type="term" value="C:cytoplasm"/>
    <property type="evidence" value="ECO:0007669"/>
    <property type="project" value="UniProtKB-SubCell"/>
</dbReference>
<dbReference type="Pfam" id="PF07973">
    <property type="entry name" value="tRNA_SAD"/>
    <property type="match status" value="1"/>
</dbReference>
<dbReference type="AlphaFoldDB" id="A0A412X2Y5"/>
<keyword evidence="2 13" id="KW-0963">Cytoplasm</keyword>
<keyword evidence="9 13" id="KW-0694">RNA-binding</keyword>
<evidence type="ECO:0000256" key="8">
    <source>
        <dbReference type="ARBA" id="ARBA00022840"/>
    </source>
</evidence>
<dbReference type="GO" id="GO:0000049">
    <property type="term" value="F:tRNA binding"/>
    <property type="evidence" value="ECO:0007669"/>
    <property type="project" value="UniProtKB-KW"/>
</dbReference>